<evidence type="ECO:0000313" key="11">
    <source>
        <dbReference type="Proteomes" id="UP001231859"/>
    </source>
</evidence>
<keyword evidence="4" id="KW-0997">Cell inner membrane</keyword>
<evidence type="ECO:0000256" key="1">
    <source>
        <dbReference type="ARBA" id="ARBA00004429"/>
    </source>
</evidence>
<keyword evidence="6 8" id="KW-1133">Transmembrane helix</keyword>
<keyword evidence="3" id="KW-1003">Cell membrane</keyword>
<organism evidence="10 11">
    <name type="scientific">Arsenophonus apicola</name>
    <dbReference type="NCBI Taxonomy" id="2879119"/>
    <lineage>
        <taxon>Bacteria</taxon>
        <taxon>Pseudomonadati</taxon>
        <taxon>Pseudomonadota</taxon>
        <taxon>Gammaproteobacteria</taxon>
        <taxon>Enterobacterales</taxon>
        <taxon>Morganellaceae</taxon>
        <taxon>Arsenophonus</taxon>
    </lineage>
</organism>
<feature type="transmembrane region" description="Helical" evidence="8">
    <location>
        <begin position="357"/>
        <end position="375"/>
    </location>
</feature>
<evidence type="ECO:0000256" key="7">
    <source>
        <dbReference type="ARBA" id="ARBA00023136"/>
    </source>
</evidence>
<dbReference type="SUPFAM" id="SSF103473">
    <property type="entry name" value="MFS general substrate transporter"/>
    <property type="match status" value="1"/>
</dbReference>
<evidence type="ECO:0000256" key="3">
    <source>
        <dbReference type="ARBA" id="ARBA00022475"/>
    </source>
</evidence>
<dbReference type="InterPro" id="IPR026032">
    <property type="entry name" value="HcaT-like"/>
</dbReference>
<dbReference type="NCBIfam" id="NF008346">
    <property type="entry name" value="PRK11128.1"/>
    <property type="match status" value="1"/>
</dbReference>
<dbReference type="InterPro" id="IPR024989">
    <property type="entry name" value="MFS_assoc_dom"/>
</dbReference>
<sequence>MIIPSTRWLALDYFTYFFAYGIFLPFIAIWLNSERLEADIIGILLASGLIARFIGSLLIAPLVTGSRHLITTLRLFAGLTLIFAVGFTVSSHWLWLLFIMLAFNLFFSPMIPLTDALATSWQKQITFDYGKVRVWGSIAFIISASWIGYLANNWGHKIIIYALLVSIIIMLLAMLLQPSIMPKASYRQIANTTIPLKQLLLESSVWRFLLCTTLLQSSHAAYYGFSSIYWKEVGYSDTTIGLLWSLSIAAEVIVFTFSYVLFRHWQASGLLLLAASCAVIRWGLMASFTALPILIVSQLLHSGTFTVCHLAAMRFISGRSEDEIIRLQAFYSALGQGAGLAVVTIVVGFVYELFPFHHNWVFCLMSLIAIPALFIRPSEKSHQ</sequence>
<feature type="domain" description="Major facilitator superfamily associated" evidence="9">
    <location>
        <begin position="8"/>
        <end position="358"/>
    </location>
</feature>
<feature type="transmembrane region" description="Helical" evidence="8">
    <location>
        <begin position="12"/>
        <end position="31"/>
    </location>
</feature>
<feature type="transmembrane region" description="Helical" evidence="8">
    <location>
        <begin position="242"/>
        <end position="262"/>
    </location>
</feature>
<keyword evidence="2" id="KW-0813">Transport</keyword>
<dbReference type="NCBIfam" id="NF037955">
    <property type="entry name" value="mfs"/>
    <property type="match status" value="1"/>
</dbReference>
<dbReference type="Pfam" id="PF12832">
    <property type="entry name" value="MFS_1_like"/>
    <property type="match status" value="1"/>
</dbReference>
<dbReference type="RefSeq" id="WP_280939428.1">
    <property type="nucleotide sequence ID" value="NZ_CP123759.1"/>
</dbReference>
<evidence type="ECO:0000313" key="10">
    <source>
        <dbReference type="EMBL" id="WGO84401.1"/>
    </source>
</evidence>
<reference evidence="10 11" key="1">
    <citation type="submission" date="2023-04" db="EMBL/GenBank/DDBJ databases">
        <title>Genome dynamics across the evolutionary transition to endosymbiosis.</title>
        <authorList>
            <person name="Siozios S."/>
            <person name="Nadal-Jimenez P."/>
            <person name="Azagi T."/>
            <person name="Sprong H."/>
            <person name="Frost C.L."/>
            <person name="Parratt S.R."/>
            <person name="Taylor G."/>
            <person name="Brettell L."/>
            <person name="Lew K.C."/>
            <person name="Croft L."/>
            <person name="King K.C."/>
            <person name="Brockhurst M.A."/>
            <person name="Hypsa V."/>
            <person name="Novakova E."/>
            <person name="Darby A.C."/>
            <person name="Hurst G.D.D."/>
        </authorList>
    </citation>
    <scope>NUCLEOTIDE SEQUENCE [LARGE SCALE GENOMIC DNA]</scope>
    <source>
        <strain evidence="11">aApi_AU</strain>
    </source>
</reference>
<dbReference type="PIRSF" id="PIRSF004925">
    <property type="entry name" value="HcaT"/>
    <property type="match status" value="1"/>
</dbReference>
<comment type="subcellular location">
    <subcellularLocation>
        <location evidence="1">Cell inner membrane</location>
        <topology evidence="1">Multi-pass membrane protein</topology>
    </subcellularLocation>
</comment>
<dbReference type="InterPro" id="IPR036259">
    <property type="entry name" value="MFS_trans_sf"/>
</dbReference>
<evidence type="ECO:0000256" key="4">
    <source>
        <dbReference type="ARBA" id="ARBA00022519"/>
    </source>
</evidence>
<keyword evidence="5 8" id="KW-0812">Transmembrane</keyword>
<evidence type="ECO:0000259" key="9">
    <source>
        <dbReference type="Pfam" id="PF12832"/>
    </source>
</evidence>
<dbReference type="EMBL" id="CP123759">
    <property type="protein sequence ID" value="WGO84401.1"/>
    <property type="molecule type" value="Genomic_DNA"/>
</dbReference>
<evidence type="ECO:0000256" key="2">
    <source>
        <dbReference type="ARBA" id="ARBA00022448"/>
    </source>
</evidence>
<keyword evidence="7 8" id="KW-0472">Membrane</keyword>
<keyword evidence="11" id="KW-1185">Reference proteome</keyword>
<evidence type="ECO:0000256" key="8">
    <source>
        <dbReference type="SAM" id="Phobius"/>
    </source>
</evidence>
<feature type="transmembrane region" description="Helical" evidence="8">
    <location>
        <begin position="69"/>
        <end position="87"/>
    </location>
</feature>
<feature type="transmembrane region" description="Helical" evidence="8">
    <location>
        <begin position="329"/>
        <end position="351"/>
    </location>
</feature>
<evidence type="ECO:0000256" key="6">
    <source>
        <dbReference type="ARBA" id="ARBA00022989"/>
    </source>
</evidence>
<protein>
    <submittedName>
        <fullName evidence="10">3-phenylpropionate MFS transporter</fullName>
    </submittedName>
</protein>
<proteinExistence type="predicted"/>
<feature type="transmembrane region" description="Helical" evidence="8">
    <location>
        <begin position="269"/>
        <end position="293"/>
    </location>
</feature>
<dbReference type="PANTHER" id="PTHR23522">
    <property type="entry name" value="BLL5896 PROTEIN"/>
    <property type="match status" value="1"/>
</dbReference>
<feature type="transmembrane region" description="Helical" evidence="8">
    <location>
        <begin position="158"/>
        <end position="176"/>
    </location>
</feature>
<dbReference type="PANTHER" id="PTHR23522:SF10">
    <property type="entry name" value="3-PHENYLPROPIONIC ACID TRANSPORTER-RELATED"/>
    <property type="match status" value="1"/>
</dbReference>
<dbReference type="Proteomes" id="UP001231859">
    <property type="component" value="Chromosome"/>
</dbReference>
<dbReference type="Gene3D" id="1.20.1250.20">
    <property type="entry name" value="MFS general substrate transporter like domains"/>
    <property type="match status" value="2"/>
</dbReference>
<feature type="transmembrane region" description="Helical" evidence="8">
    <location>
        <begin position="134"/>
        <end position="152"/>
    </location>
</feature>
<gene>
    <name evidence="10" type="ORF">QG404_05800</name>
</gene>
<accession>A0ABY8P627</accession>
<feature type="transmembrane region" description="Helical" evidence="8">
    <location>
        <begin position="299"/>
        <end position="317"/>
    </location>
</feature>
<name>A0ABY8P627_9GAMM</name>
<feature type="transmembrane region" description="Helical" evidence="8">
    <location>
        <begin position="43"/>
        <end position="62"/>
    </location>
</feature>
<evidence type="ECO:0000256" key="5">
    <source>
        <dbReference type="ARBA" id="ARBA00022692"/>
    </source>
</evidence>